<feature type="region of interest" description="Disordered" evidence="1">
    <location>
        <begin position="1"/>
        <end position="41"/>
    </location>
</feature>
<proteinExistence type="predicted"/>
<comment type="caution">
    <text evidence="2">The sequence shown here is derived from an EMBL/GenBank/DDBJ whole genome shotgun (WGS) entry which is preliminary data.</text>
</comment>
<evidence type="ECO:0000256" key="1">
    <source>
        <dbReference type="SAM" id="MobiDB-lite"/>
    </source>
</evidence>
<organism evidence="2 3">
    <name type="scientific">Zoarces viviparus</name>
    <name type="common">Viviparous eelpout</name>
    <name type="synonym">Blennius viviparus</name>
    <dbReference type="NCBI Taxonomy" id="48416"/>
    <lineage>
        <taxon>Eukaryota</taxon>
        <taxon>Metazoa</taxon>
        <taxon>Chordata</taxon>
        <taxon>Craniata</taxon>
        <taxon>Vertebrata</taxon>
        <taxon>Euteleostomi</taxon>
        <taxon>Actinopterygii</taxon>
        <taxon>Neopterygii</taxon>
        <taxon>Teleostei</taxon>
        <taxon>Neoteleostei</taxon>
        <taxon>Acanthomorphata</taxon>
        <taxon>Eupercaria</taxon>
        <taxon>Perciformes</taxon>
        <taxon>Cottioidei</taxon>
        <taxon>Zoarcales</taxon>
        <taxon>Zoarcidae</taxon>
        <taxon>Zoarcinae</taxon>
        <taxon>Zoarces</taxon>
    </lineage>
</organism>
<reference evidence="2 3" key="1">
    <citation type="journal article" date="2024" name="Genome Biol. Evol.">
        <title>Chromosome-level genome assembly of the viviparous eelpout Zoarces viviparus.</title>
        <authorList>
            <person name="Fuhrmann N."/>
            <person name="Brasseur M.V."/>
            <person name="Bakowski C.E."/>
            <person name="Podsiadlowski L."/>
            <person name="Prost S."/>
            <person name="Krehenwinkel H."/>
            <person name="Mayer C."/>
        </authorList>
    </citation>
    <scope>NUCLEOTIDE SEQUENCE [LARGE SCALE GENOMIC DNA]</scope>
    <source>
        <strain evidence="2">NO-MEL_2022_Ind0_liver</strain>
    </source>
</reference>
<evidence type="ECO:0000313" key="2">
    <source>
        <dbReference type="EMBL" id="KAK9532841.1"/>
    </source>
</evidence>
<accession>A0AAW1FEE2</accession>
<dbReference type="Proteomes" id="UP001488805">
    <property type="component" value="Unassembled WGS sequence"/>
</dbReference>
<feature type="compositionally biased region" description="Basic and acidic residues" evidence="1">
    <location>
        <begin position="1"/>
        <end position="12"/>
    </location>
</feature>
<protein>
    <submittedName>
        <fullName evidence="2">Uncharacterized protein</fullName>
    </submittedName>
</protein>
<gene>
    <name evidence="2" type="ORF">VZT92_010207</name>
</gene>
<keyword evidence="3" id="KW-1185">Reference proteome</keyword>
<name>A0AAW1FEE2_ZOAVI</name>
<evidence type="ECO:0000313" key="3">
    <source>
        <dbReference type="Proteomes" id="UP001488805"/>
    </source>
</evidence>
<feature type="compositionally biased region" description="Basic and acidic residues" evidence="1">
    <location>
        <begin position="26"/>
        <end position="41"/>
    </location>
</feature>
<dbReference type="AlphaFoldDB" id="A0AAW1FEE2"/>
<sequence>MKAHPDGKETRGTEGLVGNLVLQAPQEREDSGARKAYRGHQDQRVKRVTLGILGKLEILDPKGRWASWDLQVCLVEKALGETLEKMAKGA</sequence>
<dbReference type="EMBL" id="JBCEZU010000078">
    <property type="protein sequence ID" value="KAK9532841.1"/>
    <property type="molecule type" value="Genomic_DNA"/>
</dbReference>